<evidence type="ECO:0000313" key="2">
    <source>
        <dbReference type="Proteomes" id="UP000324800"/>
    </source>
</evidence>
<name>A0A5J4VPM9_9EUKA</name>
<comment type="caution">
    <text evidence="1">The sequence shown here is derived from an EMBL/GenBank/DDBJ whole genome shotgun (WGS) entry which is preliminary data.</text>
</comment>
<sequence>MKKTKQTIKPVIGTEYEMNEIFEIQDNDAQLIIRTFEVQLSDAIKIGAYITNINVIKRVRFEADKFQRAKSREDLNKQQ</sequence>
<evidence type="ECO:0000313" key="1">
    <source>
        <dbReference type="EMBL" id="KAA6384289.1"/>
    </source>
</evidence>
<reference evidence="1 2" key="1">
    <citation type="submission" date="2019-03" db="EMBL/GenBank/DDBJ databases">
        <title>Single cell metagenomics reveals metabolic interactions within the superorganism composed of flagellate Streblomastix strix and complex community of Bacteroidetes bacteria on its surface.</title>
        <authorList>
            <person name="Treitli S.C."/>
            <person name="Kolisko M."/>
            <person name="Husnik F."/>
            <person name="Keeling P."/>
            <person name="Hampl V."/>
        </authorList>
    </citation>
    <scope>NUCLEOTIDE SEQUENCE [LARGE SCALE GENOMIC DNA]</scope>
    <source>
        <strain evidence="1">ST1C</strain>
    </source>
</reference>
<proteinExistence type="predicted"/>
<accession>A0A5J4VPM9</accession>
<dbReference type="Proteomes" id="UP000324800">
    <property type="component" value="Unassembled WGS sequence"/>
</dbReference>
<protein>
    <submittedName>
        <fullName evidence="1">Uncharacterized protein</fullName>
    </submittedName>
</protein>
<dbReference type="AlphaFoldDB" id="A0A5J4VPM9"/>
<gene>
    <name evidence="1" type="ORF">EZS28_020186</name>
</gene>
<organism evidence="1 2">
    <name type="scientific">Streblomastix strix</name>
    <dbReference type="NCBI Taxonomy" id="222440"/>
    <lineage>
        <taxon>Eukaryota</taxon>
        <taxon>Metamonada</taxon>
        <taxon>Preaxostyla</taxon>
        <taxon>Oxymonadida</taxon>
        <taxon>Streblomastigidae</taxon>
        <taxon>Streblomastix</taxon>
    </lineage>
</organism>
<dbReference type="EMBL" id="SNRW01005828">
    <property type="protein sequence ID" value="KAA6384289.1"/>
    <property type="molecule type" value="Genomic_DNA"/>
</dbReference>